<keyword evidence="5 13" id="KW-0863">Zinc-finger</keyword>
<evidence type="ECO:0000256" key="16">
    <source>
        <dbReference type="SAM" id="MobiDB-lite"/>
    </source>
</evidence>
<dbReference type="PROSITE" id="PS51194">
    <property type="entry name" value="HELICASE_CTER"/>
    <property type="match status" value="1"/>
</dbReference>
<dbReference type="GO" id="GO:0000398">
    <property type="term" value="P:mRNA splicing, via spliceosome"/>
    <property type="evidence" value="ECO:0007669"/>
    <property type="project" value="InterPro"/>
</dbReference>
<sequence length="625" mass="70663">MDHRKSPPVKRYRRAEHAEKDESALSDLEDRNYVPYVPVRERKRDKLTKLGNKLYKDRAAKNVESSESEKEELTDEEDAQAMARRENISLLDQHTELKKLAEARKESAMEKQLKEEEKILESVAEKTALMGVAELAKGIQYEEPIRTSWTPPKHIMDKDQERHERVRKKYCILVEGEGIPPPIKHFDEMKFPKVLIKSLNKKGIVKPSPIQIQGLPVVLSGRDLIGIAFTGSGKTLVFVLPILMFSLEQEYKLPFTREEGPYGLIICPSRELAKQTYEILVLLCQTLKDEGFPELRPCLAMGGVAVTEALDTIKKGVHIMVATPGRLMDMLDKKMIRLDVCRYLVMDEADRLIDLGFEEDIRTVFSYFKAQRQTLLFSATMPKKIQNFAKSALVKPITINVGRAGAASMNVIQEVEYVKSEAKIVYLLECLQKTPPPVLIFAEKKQDVDNIHEYLLLKGVEAVAIHGGKDQEERSKGVEAFRSAKKDVLVATDVASKGLDFPNIQHVINYDMPDDIENYVHRIGRTGRSGKTGLATTFINKGNEESVLLDLKHLLIEAKQQVPYFLATLQSENEKYLDLGDDKGCSYCGGLGHRITDCPKLEAIRSKEASSIGRRDYLANNTADY</sequence>
<dbReference type="InterPro" id="IPR014001">
    <property type="entry name" value="Helicase_ATP-bd"/>
</dbReference>
<keyword evidence="6 15" id="KW-0378">Hydrolase</keyword>
<feature type="compositionally biased region" description="Acidic residues" evidence="16">
    <location>
        <begin position="69"/>
        <end position="78"/>
    </location>
</feature>
<evidence type="ECO:0000259" key="20">
    <source>
        <dbReference type="PROSITE" id="PS51195"/>
    </source>
</evidence>
<comment type="similarity">
    <text evidence="11">Belongs to the DEAD box helicase family. DDX41 subfamily.</text>
</comment>
<evidence type="ECO:0000256" key="10">
    <source>
        <dbReference type="ARBA" id="ARBA00022884"/>
    </source>
</evidence>
<proteinExistence type="inferred from homology"/>
<keyword evidence="4 15" id="KW-0547">Nucleotide-binding</keyword>
<dbReference type="InterPro" id="IPR027417">
    <property type="entry name" value="P-loop_NTPase"/>
</dbReference>
<dbReference type="GO" id="GO:0005634">
    <property type="term" value="C:nucleus"/>
    <property type="evidence" value="ECO:0007669"/>
    <property type="project" value="UniProtKB-ARBA"/>
</dbReference>
<reference evidence="21 22" key="1">
    <citation type="submission" date="2015-12" db="EMBL/GenBank/DDBJ databases">
        <title>The genome of Folsomia candida.</title>
        <authorList>
            <person name="Faddeeva A."/>
            <person name="Derks M.F."/>
            <person name="Anvar Y."/>
            <person name="Smit S."/>
            <person name="Van Straalen N."/>
            <person name="Roelofs D."/>
        </authorList>
    </citation>
    <scope>NUCLEOTIDE SEQUENCE [LARGE SCALE GENOMIC DNA]</scope>
    <source>
        <strain evidence="21 22">VU population</strain>
        <tissue evidence="21">Whole body</tissue>
    </source>
</reference>
<accession>A0A226ESX9</accession>
<name>A0A226ESX9_FOLCA</name>
<evidence type="ECO:0000256" key="5">
    <source>
        <dbReference type="ARBA" id="ARBA00022771"/>
    </source>
</evidence>
<dbReference type="Pfam" id="PF00270">
    <property type="entry name" value="DEAD"/>
    <property type="match status" value="1"/>
</dbReference>
<comment type="similarity">
    <text evidence="1">Belongs to the DEAD box helicase family. DDX4/VASA subfamily.</text>
</comment>
<dbReference type="SMART" id="SM00487">
    <property type="entry name" value="DEXDc"/>
    <property type="match status" value="1"/>
</dbReference>
<evidence type="ECO:0000256" key="8">
    <source>
        <dbReference type="ARBA" id="ARBA00022833"/>
    </source>
</evidence>
<dbReference type="CDD" id="cd18787">
    <property type="entry name" value="SF2_C_DEAD"/>
    <property type="match status" value="1"/>
</dbReference>
<evidence type="ECO:0000256" key="6">
    <source>
        <dbReference type="ARBA" id="ARBA00022801"/>
    </source>
</evidence>
<dbReference type="SUPFAM" id="SSF57756">
    <property type="entry name" value="Retrovirus zinc finger-like domains"/>
    <property type="match status" value="1"/>
</dbReference>
<evidence type="ECO:0000313" key="22">
    <source>
        <dbReference type="Proteomes" id="UP000198287"/>
    </source>
</evidence>
<evidence type="ECO:0000256" key="12">
    <source>
        <dbReference type="ARBA" id="ARBA00047984"/>
    </source>
</evidence>
<feature type="domain" description="Helicase ATP-binding" evidence="18">
    <location>
        <begin position="215"/>
        <end position="399"/>
    </location>
</feature>
<dbReference type="OrthoDB" id="196131at2759"/>
<dbReference type="PROSITE" id="PS00039">
    <property type="entry name" value="DEAD_ATP_HELICASE"/>
    <property type="match status" value="1"/>
</dbReference>
<dbReference type="InterPro" id="IPR036875">
    <property type="entry name" value="Znf_CCHC_sf"/>
</dbReference>
<dbReference type="FunFam" id="3.40.50.300:FF:000449">
    <property type="entry name" value="Probable ATP-dependent RNA helicase DDX41"/>
    <property type="match status" value="1"/>
</dbReference>
<evidence type="ECO:0000256" key="13">
    <source>
        <dbReference type="PROSITE-ProRule" id="PRU00047"/>
    </source>
</evidence>
<protein>
    <recommendedName>
        <fullName evidence="2">RNA helicase</fullName>
        <ecNumber evidence="2">3.6.4.13</ecNumber>
    </recommendedName>
</protein>
<dbReference type="GO" id="GO:0003724">
    <property type="term" value="F:RNA helicase activity"/>
    <property type="evidence" value="ECO:0007669"/>
    <property type="project" value="UniProtKB-EC"/>
</dbReference>
<dbReference type="SUPFAM" id="SSF52540">
    <property type="entry name" value="P-loop containing nucleoside triphosphate hydrolases"/>
    <property type="match status" value="1"/>
</dbReference>
<comment type="caution">
    <text evidence="21">The sequence shown here is derived from an EMBL/GenBank/DDBJ whole genome shotgun (WGS) entry which is preliminary data.</text>
</comment>
<dbReference type="PROSITE" id="PS51192">
    <property type="entry name" value="HELICASE_ATP_BIND_1"/>
    <property type="match status" value="1"/>
</dbReference>
<dbReference type="GO" id="GO:0008432">
    <property type="term" value="F:JUN kinase binding"/>
    <property type="evidence" value="ECO:0007669"/>
    <property type="project" value="UniProtKB-ARBA"/>
</dbReference>
<evidence type="ECO:0000256" key="2">
    <source>
        <dbReference type="ARBA" id="ARBA00012552"/>
    </source>
</evidence>
<dbReference type="Proteomes" id="UP000198287">
    <property type="component" value="Unassembled WGS sequence"/>
</dbReference>
<dbReference type="SMART" id="SM00490">
    <property type="entry name" value="HELICc"/>
    <property type="match status" value="1"/>
</dbReference>
<evidence type="ECO:0000256" key="3">
    <source>
        <dbReference type="ARBA" id="ARBA00022723"/>
    </source>
</evidence>
<dbReference type="InterPro" id="IPR014014">
    <property type="entry name" value="RNA_helicase_DEAD_Q_motif"/>
</dbReference>
<organism evidence="21 22">
    <name type="scientific">Folsomia candida</name>
    <name type="common">Springtail</name>
    <dbReference type="NCBI Taxonomy" id="158441"/>
    <lineage>
        <taxon>Eukaryota</taxon>
        <taxon>Metazoa</taxon>
        <taxon>Ecdysozoa</taxon>
        <taxon>Arthropoda</taxon>
        <taxon>Hexapoda</taxon>
        <taxon>Collembola</taxon>
        <taxon>Entomobryomorpha</taxon>
        <taxon>Isotomoidea</taxon>
        <taxon>Isotomidae</taxon>
        <taxon>Proisotominae</taxon>
        <taxon>Folsomia</taxon>
    </lineage>
</organism>
<evidence type="ECO:0000256" key="9">
    <source>
        <dbReference type="ARBA" id="ARBA00022840"/>
    </source>
</evidence>
<dbReference type="FunFam" id="3.40.50.300:FF:000657">
    <property type="entry name" value="Probable ATP-dependent RNA helicase DDX41"/>
    <property type="match status" value="1"/>
</dbReference>
<dbReference type="GO" id="GO:0003723">
    <property type="term" value="F:RNA binding"/>
    <property type="evidence" value="ECO:0007669"/>
    <property type="project" value="UniProtKB-KW"/>
</dbReference>
<feature type="compositionally biased region" description="Basic residues" evidence="16">
    <location>
        <begin position="1"/>
        <end position="14"/>
    </location>
</feature>
<feature type="short sequence motif" description="Q motif" evidence="14">
    <location>
        <begin position="184"/>
        <end position="212"/>
    </location>
</feature>
<dbReference type="InterPro" id="IPR000629">
    <property type="entry name" value="RNA-helicase_DEAD-box_CS"/>
</dbReference>
<feature type="region of interest" description="Disordered" evidence="16">
    <location>
        <begin position="58"/>
        <end position="78"/>
    </location>
</feature>
<feature type="domain" description="DEAD-box RNA helicase Q" evidence="20">
    <location>
        <begin position="184"/>
        <end position="212"/>
    </location>
</feature>
<keyword evidence="10" id="KW-0694">RNA-binding</keyword>
<keyword evidence="7 15" id="KW-0347">Helicase</keyword>
<evidence type="ECO:0000256" key="11">
    <source>
        <dbReference type="ARBA" id="ARBA00023594"/>
    </source>
</evidence>
<dbReference type="OMA" id="FKTIWTL"/>
<dbReference type="STRING" id="158441.A0A226ESX9"/>
<evidence type="ECO:0000256" key="4">
    <source>
        <dbReference type="ARBA" id="ARBA00022741"/>
    </source>
</evidence>
<dbReference type="PANTHER" id="PTHR47958">
    <property type="entry name" value="ATP-DEPENDENT RNA HELICASE DBP3"/>
    <property type="match status" value="1"/>
</dbReference>
<dbReference type="AlphaFoldDB" id="A0A226ESX9"/>
<dbReference type="PROSITE" id="PS51195">
    <property type="entry name" value="Q_MOTIF"/>
    <property type="match status" value="1"/>
</dbReference>
<dbReference type="GO" id="GO:0008270">
    <property type="term" value="F:zinc ion binding"/>
    <property type="evidence" value="ECO:0007669"/>
    <property type="project" value="UniProtKB-KW"/>
</dbReference>
<dbReference type="InterPro" id="IPR011545">
    <property type="entry name" value="DEAD/DEAH_box_helicase_dom"/>
</dbReference>
<feature type="compositionally biased region" description="Basic and acidic residues" evidence="16">
    <location>
        <begin position="15"/>
        <end position="28"/>
    </location>
</feature>
<gene>
    <name evidence="21" type="ORF">Fcan01_05907</name>
</gene>
<dbReference type="Gene3D" id="3.40.50.300">
    <property type="entry name" value="P-loop containing nucleotide triphosphate hydrolases"/>
    <property type="match status" value="2"/>
</dbReference>
<dbReference type="GO" id="GO:0005524">
    <property type="term" value="F:ATP binding"/>
    <property type="evidence" value="ECO:0007669"/>
    <property type="project" value="UniProtKB-KW"/>
</dbReference>
<evidence type="ECO:0000256" key="1">
    <source>
        <dbReference type="ARBA" id="ARBA00010132"/>
    </source>
</evidence>
<dbReference type="InterPro" id="IPR001878">
    <property type="entry name" value="Znf_CCHC"/>
</dbReference>
<dbReference type="GO" id="GO:0010468">
    <property type="term" value="P:regulation of gene expression"/>
    <property type="evidence" value="ECO:0007669"/>
    <property type="project" value="UniProtKB-ARBA"/>
</dbReference>
<evidence type="ECO:0000259" key="17">
    <source>
        <dbReference type="PROSITE" id="PS50158"/>
    </source>
</evidence>
<evidence type="ECO:0000256" key="15">
    <source>
        <dbReference type="RuleBase" id="RU000492"/>
    </source>
</evidence>
<dbReference type="InterPro" id="IPR044113">
    <property type="entry name" value="DEADc_DDX41"/>
</dbReference>
<evidence type="ECO:0000259" key="18">
    <source>
        <dbReference type="PROSITE" id="PS51192"/>
    </source>
</evidence>
<evidence type="ECO:0000256" key="7">
    <source>
        <dbReference type="ARBA" id="ARBA00022806"/>
    </source>
</evidence>
<keyword evidence="22" id="KW-1185">Reference proteome</keyword>
<keyword evidence="3" id="KW-0479">Metal-binding</keyword>
<feature type="region of interest" description="Disordered" evidence="16">
    <location>
        <begin position="1"/>
        <end position="28"/>
    </location>
</feature>
<evidence type="ECO:0000259" key="19">
    <source>
        <dbReference type="PROSITE" id="PS51194"/>
    </source>
</evidence>
<dbReference type="PROSITE" id="PS50158">
    <property type="entry name" value="ZF_CCHC"/>
    <property type="match status" value="1"/>
</dbReference>
<dbReference type="GO" id="GO:0016787">
    <property type="term" value="F:hydrolase activity"/>
    <property type="evidence" value="ECO:0007669"/>
    <property type="project" value="UniProtKB-KW"/>
</dbReference>
<keyword evidence="8" id="KW-0862">Zinc</keyword>
<dbReference type="EMBL" id="LNIX01000002">
    <property type="protein sequence ID" value="OXA60174.1"/>
    <property type="molecule type" value="Genomic_DNA"/>
</dbReference>
<evidence type="ECO:0000256" key="14">
    <source>
        <dbReference type="PROSITE-ProRule" id="PRU00552"/>
    </source>
</evidence>
<feature type="domain" description="Helicase C-terminal" evidence="19">
    <location>
        <begin position="410"/>
        <end position="570"/>
    </location>
</feature>
<dbReference type="SMART" id="SM00343">
    <property type="entry name" value="ZnF_C2HC"/>
    <property type="match status" value="1"/>
</dbReference>
<feature type="domain" description="CCHC-type" evidence="17">
    <location>
        <begin position="585"/>
        <end position="600"/>
    </location>
</feature>
<evidence type="ECO:0000313" key="21">
    <source>
        <dbReference type="EMBL" id="OXA60174.1"/>
    </source>
</evidence>
<comment type="catalytic activity">
    <reaction evidence="12">
        <text>ATP + H2O = ADP + phosphate + H(+)</text>
        <dbReference type="Rhea" id="RHEA:13065"/>
        <dbReference type="ChEBI" id="CHEBI:15377"/>
        <dbReference type="ChEBI" id="CHEBI:15378"/>
        <dbReference type="ChEBI" id="CHEBI:30616"/>
        <dbReference type="ChEBI" id="CHEBI:43474"/>
        <dbReference type="ChEBI" id="CHEBI:456216"/>
        <dbReference type="EC" id="3.6.4.13"/>
    </reaction>
</comment>
<keyword evidence="9 15" id="KW-0067">ATP-binding</keyword>
<dbReference type="GO" id="GO:0043186">
    <property type="term" value="C:P granule"/>
    <property type="evidence" value="ECO:0007669"/>
    <property type="project" value="UniProtKB-ARBA"/>
</dbReference>
<dbReference type="Pfam" id="PF00271">
    <property type="entry name" value="Helicase_C"/>
    <property type="match status" value="1"/>
</dbReference>
<dbReference type="InterPro" id="IPR001650">
    <property type="entry name" value="Helicase_C-like"/>
</dbReference>
<dbReference type="EC" id="3.6.4.13" evidence="2"/>
<dbReference type="CDD" id="cd17951">
    <property type="entry name" value="DEADc_DDX41"/>
    <property type="match status" value="1"/>
</dbReference>